<evidence type="ECO:0000313" key="1">
    <source>
        <dbReference type="EMBL" id="KAI4297604.1"/>
    </source>
</evidence>
<sequence>MTVRKRKGKRKRVRDFDFEKKKCIPLKTQELYVIVFVTRYLDIFTDYISLYNTVMKLIFLGSSFYIVWYMKHHKIVRRSYDQDQDTFRHYILAVPCLLLALLINEKFTFKEVMWSFSLYLEAVAILPQLVLLQQTRNIDILTGQYVFLLGLDLRKIYSGTGFLYLFAMHIKHYTLSTGIAATLKNPTISTGYV</sequence>
<protein>
    <submittedName>
        <fullName evidence="1">Uncharacterized protein</fullName>
    </submittedName>
</protein>
<dbReference type="Proteomes" id="UP000828941">
    <property type="component" value="Chromosome 14"/>
</dbReference>
<comment type="caution">
    <text evidence="1">The sequence shown here is derived from an EMBL/GenBank/DDBJ whole genome shotgun (WGS) entry which is preliminary data.</text>
</comment>
<name>A0ACB9KKI8_BAUVA</name>
<keyword evidence="2" id="KW-1185">Reference proteome</keyword>
<evidence type="ECO:0000313" key="2">
    <source>
        <dbReference type="Proteomes" id="UP000828941"/>
    </source>
</evidence>
<gene>
    <name evidence="1" type="ORF">L6164_037488</name>
</gene>
<organism evidence="1 2">
    <name type="scientific">Bauhinia variegata</name>
    <name type="common">Purple orchid tree</name>
    <name type="synonym">Phanera variegata</name>
    <dbReference type="NCBI Taxonomy" id="167791"/>
    <lineage>
        <taxon>Eukaryota</taxon>
        <taxon>Viridiplantae</taxon>
        <taxon>Streptophyta</taxon>
        <taxon>Embryophyta</taxon>
        <taxon>Tracheophyta</taxon>
        <taxon>Spermatophyta</taxon>
        <taxon>Magnoliopsida</taxon>
        <taxon>eudicotyledons</taxon>
        <taxon>Gunneridae</taxon>
        <taxon>Pentapetalae</taxon>
        <taxon>rosids</taxon>
        <taxon>fabids</taxon>
        <taxon>Fabales</taxon>
        <taxon>Fabaceae</taxon>
        <taxon>Cercidoideae</taxon>
        <taxon>Cercideae</taxon>
        <taxon>Bauhiniinae</taxon>
        <taxon>Bauhinia</taxon>
    </lineage>
</organism>
<reference evidence="1 2" key="1">
    <citation type="journal article" date="2022" name="DNA Res.">
        <title>Chromosomal-level genome assembly of the orchid tree Bauhinia variegata (Leguminosae; Cercidoideae) supports the allotetraploid origin hypothesis of Bauhinia.</title>
        <authorList>
            <person name="Zhong Y."/>
            <person name="Chen Y."/>
            <person name="Zheng D."/>
            <person name="Pang J."/>
            <person name="Liu Y."/>
            <person name="Luo S."/>
            <person name="Meng S."/>
            <person name="Qian L."/>
            <person name="Wei D."/>
            <person name="Dai S."/>
            <person name="Zhou R."/>
        </authorList>
    </citation>
    <scope>NUCLEOTIDE SEQUENCE [LARGE SCALE GENOMIC DNA]</scope>
    <source>
        <strain evidence="1">BV-YZ2020</strain>
    </source>
</reference>
<dbReference type="EMBL" id="CM039439">
    <property type="protein sequence ID" value="KAI4297604.1"/>
    <property type="molecule type" value="Genomic_DNA"/>
</dbReference>
<proteinExistence type="predicted"/>
<accession>A0ACB9KKI8</accession>